<gene>
    <name evidence="9" type="primary">trpA</name>
    <name evidence="12" type="ORF">E3O49_03000</name>
</gene>
<feature type="active site" description="Proton acceptor" evidence="9">
    <location>
        <position position="83"/>
    </location>
</feature>
<evidence type="ECO:0000256" key="1">
    <source>
        <dbReference type="ARBA" id="ARBA00003365"/>
    </source>
</evidence>
<dbReference type="AlphaFoldDB" id="A0AAQ2HGB0"/>
<dbReference type="FunFam" id="3.20.20.70:FF:000037">
    <property type="entry name" value="Tryptophan synthase alpha chain"/>
    <property type="match status" value="1"/>
</dbReference>
<evidence type="ECO:0000313" key="12">
    <source>
        <dbReference type="EMBL" id="TFC51624.1"/>
    </source>
</evidence>
<sequence>MSNSAVTGNPATGNPAARHPAAGGSTVEATIARRRSEGGGALIGYLPVGFPTLSESIDAAVALADNGVDILELGLPYTDPVMDGPVIQAATQRALANGFRLRHGIEAVAAITAQVDVPVLVMTYWNPIVQYGVDRFADDLLAAGGAGLITPDLIPDDSADWVAASERTGLDRVFLAAPSSSDARLKQAVEASRGFVYAVSTMGITGARGDVDSAARILIDRLRAAGSTSACVGLGISTPEQVREILGYADGAIVGSALVKALSDGGVPAVAALARELAAGAREIRPAS</sequence>
<dbReference type="Proteomes" id="UP000297403">
    <property type="component" value="Unassembled WGS sequence"/>
</dbReference>
<reference evidence="12 13" key="1">
    <citation type="submission" date="2019-03" db="EMBL/GenBank/DDBJ databases">
        <title>Genomics of glacier-inhabiting Cryobacterium strains.</title>
        <authorList>
            <person name="Liu Q."/>
            <person name="Xin Y.-H."/>
        </authorList>
    </citation>
    <scope>NUCLEOTIDE SEQUENCE [LARGE SCALE GENOMIC DNA]</scope>
    <source>
        <strain evidence="13">TMT1-22</strain>
    </source>
</reference>
<dbReference type="PROSITE" id="PS00167">
    <property type="entry name" value="TRP_SYNTHASE_ALPHA"/>
    <property type="match status" value="1"/>
</dbReference>
<organism evidence="12 13">
    <name type="scientific">Cryobacterium shii</name>
    <dbReference type="NCBI Taxonomy" id="1259235"/>
    <lineage>
        <taxon>Bacteria</taxon>
        <taxon>Bacillati</taxon>
        <taxon>Actinomycetota</taxon>
        <taxon>Actinomycetes</taxon>
        <taxon>Micrococcales</taxon>
        <taxon>Microbacteriaceae</taxon>
        <taxon>Cryobacterium</taxon>
    </lineage>
</organism>
<dbReference type="GO" id="GO:0004834">
    <property type="term" value="F:tryptophan synthase activity"/>
    <property type="evidence" value="ECO:0007669"/>
    <property type="project" value="UniProtKB-UniRule"/>
</dbReference>
<feature type="active site" description="Proton acceptor" evidence="9">
    <location>
        <position position="72"/>
    </location>
</feature>
<evidence type="ECO:0000256" key="10">
    <source>
        <dbReference type="RuleBase" id="RU003662"/>
    </source>
</evidence>
<dbReference type="InterPro" id="IPR011060">
    <property type="entry name" value="RibuloseP-bd_barrel"/>
</dbReference>
<dbReference type="InterPro" id="IPR002028">
    <property type="entry name" value="Trp_synthase_suA"/>
</dbReference>
<evidence type="ECO:0000256" key="3">
    <source>
        <dbReference type="ARBA" id="ARBA00011270"/>
    </source>
</evidence>
<dbReference type="NCBIfam" id="TIGR00262">
    <property type="entry name" value="trpA"/>
    <property type="match status" value="1"/>
</dbReference>
<dbReference type="EMBL" id="SOFY01000013">
    <property type="protein sequence ID" value="TFC51624.1"/>
    <property type="molecule type" value="Genomic_DNA"/>
</dbReference>
<keyword evidence="13" id="KW-1185">Reference proteome</keyword>
<keyword evidence="6 9" id="KW-0057">Aromatic amino acid biosynthesis</keyword>
<keyword evidence="7 9" id="KW-0456">Lyase</keyword>
<evidence type="ECO:0000313" key="13">
    <source>
        <dbReference type="Proteomes" id="UP000297403"/>
    </source>
</evidence>
<accession>A0AAQ2HGB0</accession>
<evidence type="ECO:0000256" key="11">
    <source>
        <dbReference type="SAM" id="MobiDB-lite"/>
    </source>
</evidence>
<dbReference type="InterPro" id="IPR018204">
    <property type="entry name" value="Trp_synthase_alpha_AS"/>
</dbReference>
<comment type="similarity">
    <text evidence="9 10">Belongs to the TrpA family.</text>
</comment>
<comment type="pathway">
    <text evidence="2 9">Amino-acid biosynthesis; L-tryptophan biosynthesis; L-tryptophan from chorismate: step 5/5.</text>
</comment>
<comment type="catalytic activity">
    <reaction evidence="8 9">
        <text>(1S,2R)-1-C-(indol-3-yl)glycerol 3-phosphate + L-serine = D-glyceraldehyde 3-phosphate + L-tryptophan + H2O</text>
        <dbReference type="Rhea" id="RHEA:10532"/>
        <dbReference type="ChEBI" id="CHEBI:15377"/>
        <dbReference type="ChEBI" id="CHEBI:33384"/>
        <dbReference type="ChEBI" id="CHEBI:57912"/>
        <dbReference type="ChEBI" id="CHEBI:58866"/>
        <dbReference type="ChEBI" id="CHEBI:59776"/>
        <dbReference type="EC" id="4.2.1.20"/>
    </reaction>
</comment>
<dbReference type="PANTHER" id="PTHR43406">
    <property type="entry name" value="TRYPTOPHAN SYNTHASE, ALPHA CHAIN"/>
    <property type="match status" value="1"/>
</dbReference>
<evidence type="ECO:0000256" key="6">
    <source>
        <dbReference type="ARBA" id="ARBA00023141"/>
    </source>
</evidence>
<evidence type="ECO:0000256" key="5">
    <source>
        <dbReference type="ARBA" id="ARBA00022822"/>
    </source>
</evidence>
<keyword evidence="5 9" id="KW-0822">Tryptophan biosynthesis</keyword>
<dbReference type="RefSeq" id="WP_134366659.1">
    <property type="nucleotide sequence ID" value="NZ_SOFY01000013.1"/>
</dbReference>
<protein>
    <recommendedName>
        <fullName evidence="9">Tryptophan synthase alpha chain</fullName>
        <ecNumber evidence="9">4.2.1.20</ecNumber>
    </recommendedName>
</protein>
<dbReference type="EC" id="4.2.1.20" evidence="9"/>
<evidence type="ECO:0000256" key="2">
    <source>
        <dbReference type="ARBA" id="ARBA00004733"/>
    </source>
</evidence>
<evidence type="ECO:0000256" key="4">
    <source>
        <dbReference type="ARBA" id="ARBA00022605"/>
    </source>
</evidence>
<proteinExistence type="inferred from homology"/>
<comment type="function">
    <text evidence="1 9">The alpha subunit is responsible for the aldol cleavage of indoleglycerol phosphate to indole and glyceraldehyde 3-phosphate.</text>
</comment>
<comment type="subunit">
    <text evidence="3 9">Tetramer of two alpha and two beta chains.</text>
</comment>
<evidence type="ECO:0000256" key="9">
    <source>
        <dbReference type="HAMAP-Rule" id="MF_00131"/>
    </source>
</evidence>
<dbReference type="CDD" id="cd04724">
    <property type="entry name" value="Tryptophan_synthase_alpha"/>
    <property type="match status" value="1"/>
</dbReference>
<dbReference type="Pfam" id="PF00290">
    <property type="entry name" value="Trp_syntA"/>
    <property type="match status" value="1"/>
</dbReference>
<dbReference type="PANTHER" id="PTHR43406:SF1">
    <property type="entry name" value="TRYPTOPHAN SYNTHASE ALPHA CHAIN, CHLOROPLASTIC"/>
    <property type="match status" value="1"/>
</dbReference>
<dbReference type="GO" id="GO:0005829">
    <property type="term" value="C:cytosol"/>
    <property type="evidence" value="ECO:0007669"/>
    <property type="project" value="TreeGrafter"/>
</dbReference>
<dbReference type="Gene3D" id="3.20.20.70">
    <property type="entry name" value="Aldolase class I"/>
    <property type="match status" value="1"/>
</dbReference>
<name>A0AAQ2HGB0_9MICO</name>
<dbReference type="HAMAP" id="MF_00131">
    <property type="entry name" value="Trp_synth_alpha"/>
    <property type="match status" value="1"/>
</dbReference>
<evidence type="ECO:0000256" key="7">
    <source>
        <dbReference type="ARBA" id="ARBA00023239"/>
    </source>
</evidence>
<comment type="caution">
    <text evidence="12">The sequence shown here is derived from an EMBL/GenBank/DDBJ whole genome shotgun (WGS) entry which is preliminary data.</text>
</comment>
<feature type="region of interest" description="Disordered" evidence="11">
    <location>
        <begin position="1"/>
        <end position="25"/>
    </location>
</feature>
<dbReference type="SUPFAM" id="SSF51366">
    <property type="entry name" value="Ribulose-phoshate binding barrel"/>
    <property type="match status" value="1"/>
</dbReference>
<dbReference type="InterPro" id="IPR013785">
    <property type="entry name" value="Aldolase_TIM"/>
</dbReference>
<evidence type="ECO:0000256" key="8">
    <source>
        <dbReference type="ARBA" id="ARBA00049047"/>
    </source>
</evidence>
<feature type="compositionally biased region" description="Polar residues" evidence="11">
    <location>
        <begin position="1"/>
        <end position="12"/>
    </location>
</feature>
<keyword evidence="4 9" id="KW-0028">Amino-acid biosynthesis</keyword>